<dbReference type="InterPro" id="IPR014743">
    <property type="entry name" value="Cl-channel_core"/>
</dbReference>
<keyword evidence="4 8" id="KW-1133">Transmembrane helix</keyword>
<feature type="region of interest" description="Disordered" evidence="7">
    <location>
        <begin position="535"/>
        <end position="643"/>
    </location>
</feature>
<feature type="compositionally biased region" description="Polar residues" evidence="7">
    <location>
        <begin position="564"/>
        <end position="577"/>
    </location>
</feature>
<evidence type="ECO:0000256" key="7">
    <source>
        <dbReference type="SAM" id="MobiDB-lite"/>
    </source>
</evidence>
<dbReference type="InterPro" id="IPR001807">
    <property type="entry name" value="ClC"/>
</dbReference>
<evidence type="ECO:0000256" key="4">
    <source>
        <dbReference type="ARBA" id="ARBA00022989"/>
    </source>
</evidence>
<comment type="caution">
    <text evidence="9">The sequence shown here is derived from an EMBL/GenBank/DDBJ whole genome shotgun (WGS) entry which is preliminary data.</text>
</comment>
<feature type="transmembrane region" description="Helical" evidence="8">
    <location>
        <begin position="45"/>
        <end position="69"/>
    </location>
</feature>
<evidence type="ECO:0000256" key="8">
    <source>
        <dbReference type="SAM" id="Phobius"/>
    </source>
</evidence>
<organism evidence="9 10">
    <name type="scientific">Cymbomonas tetramitiformis</name>
    <dbReference type="NCBI Taxonomy" id="36881"/>
    <lineage>
        <taxon>Eukaryota</taxon>
        <taxon>Viridiplantae</taxon>
        <taxon>Chlorophyta</taxon>
        <taxon>Pyramimonadophyceae</taxon>
        <taxon>Pyramimonadales</taxon>
        <taxon>Pyramimonadaceae</taxon>
        <taxon>Cymbomonas</taxon>
    </lineage>
</organism>
<dbReference type="Gene3D" id="1.10.3080.10">
    <property type="entry name" value="Clc chloride channel"/>
    <property type="match status" value="1"/>
</dbReference>
<evidence type="ECO:0000256" key="5">
    <source>
        <dbReference type="ARBA" id="ARBA00023122"/>
    </source>
</evidence>
<dbReference type="PRINTS" id="PR00762">
    <property type="entry name" value="CLCHANNEL"/>
</dbReference>
<evidence type="ECO:0008006" key="11">
    <source>
        <dbReference type="Google" id="ProtNLM"/>
    </source>
</evidence>
<keyword evidence="10" id="KW-1185">Reference proteome</keyword>
<sequence length="643" mass="69864">MSFHKYESLNYVEETSHARSANPLWRFDQYNHPREIPRRRTLAKWIITFILGTTMAFTSLAMAAASTNIQGVKLWFIFNAFGTASLPTLTSIFLCFAASNLLFSLLATAIVMIAGRGVSQSTVFEVVCYLNGVDMPGFLSVRTIFAKVLGSTLALSGNLLVGMDGPLLHVGGSIAAVFGNANGSKWWRELKLLRYFRDDKSRRDLVTYGTAAGFTAAFGSPVAGFLYALEISSWWRVEMTWRAFVTCAITGAVIHAVARICHKDAAFGYFTGDLWQFPNLGCQVDYSTDEDPMLLLAQTAVLGLLAGLLGAAYIKLNAKRRAWQTRRFGARLGPRVMETMLISLMTSAAFLYFPYLHSIGCKECSDDHATSPDCVPGSAKFAQFATRLCHDPRHYNDLAVLFFNPQGESLKALLASTNGDFRAPTLLLFSGVYIVLSLISHGMAVPSGVIIPSLLAGAGGGRLYGRALRRLALGSQSPNEALFALLGAAAYSGGIMRSLPCLCIMLLEVTGQIHQFHLVLLVLLVSKSVADRLSDSLSKSEMRGERVPMLPVTAPPSFHRGPLSATTARSGSPSANARQRPGQRAATPDRDSGRRQRPGTSRDGGRTANATATRDSERDSDPGQRATARPRTRHATATQDSER</sequence>
<feature type="transmembrane region" description="Helical" evidence="8">
    <location>
        <begin position="89"/>
        <end position="114"/>
    </location>
</feature>
<feature type="transmembrane region" description="Helical" evidence="8">
    <location>
        <begin position="166"/>
        <end position="184"/>
    </location>
</feature>
<protein>
    <recommendedName>
        <fullName evidence="11">Chloride channel protein</fullName>
    </recommendedName>
</protein>
<feature type="compositionally biased region" description="Basic and acidic residues" evidence="7">
    <location>
        <begin position="535"/>
        <end position="546"/>
    </location>
</feature>
<dbReference type="PANTHER" id="PTHR11689:SF136">
    <property type="entry name" value="H(+)_CL(-) EXCHANGE TRANSPORTER 7"/>
    <property type="match status" value="1"/>
</dbReference>
<evidence type="ECO:0000313" key="10">
    <source>
        <dbReference type="Proteomes" id="UP001190700"/>
    </source>
</evidence>
<dbReference type="SUPFAM" id="SSF81340">
    <property type="entry name" value="Clc chloride channel"/>
    <property type="match status" value="1"/>
</dbReference>
<comment type="subcellular location">
    <subcellularLocation>
        <location evidence="1">Membrane</location>
        <topology evidence="1">Multi-pass membrane protein</topology>
    </subcellularLocation>
</comment>
<evidence type="ECO:0000256" key="1">
    <source>
        <dbReference type="ARBA" id="ARBA00004141"/>
    </source>
</evidence>
<dbReference type="PANTHER" id="PTHR11689">
    <property type="entry name" value="CHLORIDE CHANNEL PROTEIN CLC FAMILY MEMBER"/>
    <property type="match status" value="1"/>
</dbReference>
<dbReference type="AlphaFoldDB" id="A0AAE0EU74"/>
<gene>
    <name evidence="9" type="ORF">CYMTET_49377</name>
</gene>
<evidence type="ECO:0000256" key="6">
    <source>
        <dbReference type="ARBA" id="ARBA00023136"/>
    </source>
</evidence>
<evidence type="ECO:0000256" key="2">
    <source>
        <dbReference type="ARBA" id="ARBA00022692"/>
    </source>
</evidence>
<feature type="transmembrane region" description="Helical" evidence="8">
    <location>
        <begin position="205"/>
        <end position="229"/>
    </location>
</feature>
<name>A0AAE0EU74_9CHLO</name>
<accession>A0AAE0EU74</accession>
<dbReference type="EMBL" id="LGRX02033546">
    <property type="protein sequence ID" value="KAK3240816.1"/>
    <property type="molecule type" value="Genomic_DNA"/>
</dbReference>
<keyword evidence="6 8" id="KW-0472">Membrane</keyword>
<dbReference type="Pfam" id="PF00654">
    <property type="entry name" value="Voltage_CLC"/>
    <property type="match status" value="1"/>
</dbReference>
<proteinExistence type="predicted"/>
<dbReference type="InterPro" id="IPR051280">
    <property type="entry name" value="Cl-channel/antiporter"/>
</dbReference>
<feature type="transmembrane region" description="Helical" evidence="8">
    <location>
        <begin position="293"/>
        <end position="314"/>
    </location>
</feature>
<keyword evidence="2 8" id="KW-0812">Transmembrane</keyword>
<dbReference type="GO" id="GO:0015108">
    <property type="term" value="F:chloride transmembrane transporter activity"/>
    <property type="evidence" value="ECO:0007669"/>
    <property type="project" value="InterPro"/>
</dbReference>
<dbReference type="GO" id="GO:0016020">
    <property type="term" value="C:membrane"/>
    <property type="evidence" value="ECO:0007669"/>
    <property type="project" value="UniProtKB-SubCell"/>
</dbReference>
<feature type="transmembrane region" description="Helical" evidence="8">
    <location>
        <begin position="432"/>
        <end position="460"/>
    </location>
</feature>
<reference evidence="9 10" key="1">
    <citation type="journal article" date="2015" name="Genome Biol. Evol.">
        <title>Comparative Genomics of a Bacterivorous Green Alga Reveals Evolutionary Causalities and Consequences of Phago-Mixotrophic Mode of Nutrition.</title>
        <authorList>
            <person name="Burns J.A."/>
            <person name="Paasch A."/>
            <person name="Narechania A."/>
            <person name="Kim E."/>
        </authorList>
    </citation>
    <scope>NUCLEOTIDE SEQUENCE [LARGE SCALE GENOMIC DNA]</scope>
    <source>
        <strain evidence="9 10">PLY_AMNH</strain>
    </source>
</reference>
<keyword evidence="5" id="KW-0129">CBS domain</keyword>
<dbReference type="Proteomes" id="UP001190700">
    <property type="component" value="Unassembled WGS sequence"/>
</dbReference>
<evidence type="ECO:0000256" key="3">
    <source>
        <dbReference type="ARBA" id="ARBA00022737"/>
    </source>
</evidence>
<keyword evidence="3" id="KW-0677">Repeat</keyword>
<evidence type="ECO:0000313" key="9">
    <source>
        <dbReference type="EMBL" id="KAK3240816.1"/>
    </source>
</evidence>